<dbReference type="RefSeq" id="WP_314013935.1">
    <property type="nucleotide sequence ID" value="NZ_JAVTTP010000001.1"/>
</dbReference>
<proteinExistence type="predicted"/>
<dbReference type="Proteomes" id="UP001250656">
    <property type="component" value="Unassembled WGS sequence"/>
</dbReference>
<evidence type="ECO:0000313" key="3">
    <source>
        <dbReference type="Proteomes" id="UP001250656"/>
    </source>
</evidence>
<sequence>MRNAYELLTPPDHDGDMIVCAAAVEKGLLEELKGTDRPLVVIGDLNDAQLSNTLNIMTGQPRYLVSGLNKGGGTDTGLYTVAALEEYRSLRDLGLQRHGNRQRPPQPRRPQEDRHRRPRHCQSQF</sequence>
<evidence type="ECO:0000313" key="2">
    <source>
        <dbReference type="EMBL" id="MDT7828558.1"/>
    </source>
</evidence>
<organism evidence="2 3">
    <name type="scientific">Pricia mediterranea</name>
    <dbReference type="NCBI Taxonomy" id="3076079"/>
    <lineage>
        <taxon>Bacteria</taxon>
        <taxon>Pseudomonadati</taxon>
        <taxon>Bacteroidota</taxon>
        <taxon>Flavobacteriia</taxon>
        <taxon>Flavobacteriales</taxon>
        <taxon>Flavobacteriaceae</taxon>
        <taxon>Pricia</taxon>
    </lineage>
</organism>
<name>A0ABU3L4R5_9FLAO</name>
<feature type="compositionally biased region" description="Basic residues" evidence="1">
    <location>
        <begin position="116"/>
        <end position="125"/>
    </location>
</feature>
<comment type="caution">
    <text evidence="2">The sequence shown here is derived from an EMBL/GenBank/DDBJ whole genome shotgun (WGS) entry which is preliminary data.</text>
</comment>
<protein>
    <submittedName>
        <fullName evidence="2">Uncharacterized protein</fullName>
    </submittedName>
</protein>
<dbReference type="EMBL" id="JAVTTP010000001">
    <property type="protein sequence ID" value="MDT7828558.1"/>
    <property type="molecule type" value="Genomic_DNA"/>
</dbReference>
<feature type="region of interest" description="Disordered" evidence="1">
    <location>
        <begin position="92"/>
        <end position="125"/>
    </location>
</feature>
<reference evidence="2 3" key="1">
    <citation type="submission" date="2023-09" db="EMBL/GenBank/DDBJ databases">
        <title>Novel taxa isolated from Blanes Bay.</title>
        <authorList>
            <person name="Rey-Velasco X."/>
            <person name="Lucena T."/>
        </authorList>
    </citation>
    <scope>NUCLEOTIDE SEQUENCE [LARGE SCALE GENOMIC DNA]</scope>
    <source>
        <strain evidence="2 3">S334</strain>
    </source>
</reference>
<evidence type="ECO:0000256" key="1">
    <source>
        <dbReference type="SAM" id="MobiDB-lite"/>
    </source>
</evidence>
<gene>
    <name evidence="2" type="ORF">RQM65_07775</name>
</gene>
<accession>A0ABU3L4R5</accession>
<keyword evidence="3" id="KW-1185">Reference proteome</keyword>